<dbReference type="Pfam" id="PF00041">
    <property type="entry name" value="fn3"/>
    <property type="match status" value="3"/>
</dbReference>
<feature type="signal peptide" evidence="14">
    <location>
        <begin position="1"/>
        <end position="17"/>
    </location>
</feature>
<keyword evidence="12" id="KW-0325">Glycoprotein</keyword>
<evidence type="ECO:0000256" key="10">
    <source>
        <dbReference type="ARBA" id="ARBA00023157"/>
    </source>
</evidence>
<keyword evidence="11" id="KW-0675">Receptor</keyword>
<feature type="chain" id="PRO_5002935370" description="Fibronectin type-III domain-containing protein" evidence="14">
    <location>
        <begin position="18"/>
        <end position="589"/>
    </location>
</feature>
<dbReference type="InParanoid" id="C3YA04"/>
<protein>
    <recommendedName>
        <fullName evidence="15">Fibronectin type-III domain-containing protein</fullName>
    </recommendedName>
</protein>
<dbReference type="GO" id="GO:0005886">
    <property type="term" value="C:plasma membrane"/>
    <property type="evidence" value="ECO:0007669"/>
    <property type="project" value="UniProtKB-SubCell"/>
</dbReference>
<feature type="domain" description="Fibronectin type-III" evidence="15">
    <location>
        <begin position="23"/>
        <end position="122"/>
    </location>
</feature>
<evidence type="ECO:0000256" key="11">
    <source>
        <dbReference type="ARBA" id="ARBA00023170"/>
    </source>
</evidence>
<keyword evidence="6 14" id="KW-0732">Signal</keyword>
<keyword evidence="4" id="KW-0597">Phosphoprotein</keyword>
<dbReference type="FunFam" id="2.60.40.10:FF:000551">
    <property type="entry name" value="Protogenin A"/>
    <property type="match status" value="1"/>
</dbReference>
<evidence type="ECO:0000256" key="12">
    <source>
        <dbReference type="ARBA" id="ARBA00023180"/>
    </source>
</evidence>
<dbReference type="PROSITE" id="PS01353">
    <property type="entry name" value="HEMATOPO_REC_L_F2"/>
    <property type="match status" value="1"/>
</dbReference>
<dbReference type="eggNOG" id="KOG4228">
    <property type="taxonomic scope" value="Eukaryota"/>
</dbReference>
<organism>
    <name type="scientific">Branchiostoma floridae</name>
    <name type="common">Florida lancelet</name>
    <name type="synonym">Amphioxus</name>
    <dbReference type="NCBI Taxonomy" id="7739"/>
    <lineage>
        <taxon>Eukaryota</taxon>
        <taxon>Metazoa</taxon>
        <taxon>Chordata</taxon>
        <taxon>Cephalochordata</taxon>
        <taxon>Leptocardii</taxon>
        <taxon>Amphioxiformes</taxon>
        <taxon>Branchiostomatidae</taxon>
        <taxon>Branchiostoma</taxon>
    </lineage>
</organism>
<evidence type="ECO:0000256" key="2">
    <source>
        <dbReference type="ARBA" id="ARBA00008921"/>
    </source>
</evidence>
<evidence type="ECO:0000256" key="3">
    <source>
        <dbReference type="ARBA" id="ARBA00022475"/>
    </source>
</evidence>
<keyword evidence="7" id="KW-0677">Repeat</keyword>
<keyword evidence="10" id="KW-1015">Disulfide bond</keyword>
<dbReference type="InterPro" id="IPR003529">
    <property type="entry name" value="Hematopoietin_rcpt_Gp130_CS"/>
</dbReference>
<dbReference type="FunFam" id="2.60.40.10:FF:003097">
    <property type="entry name" value="Uncharacterized protein"/>
    <property type="match status" value="1"/>
</dbReference>
<dbReference type="PANTHER" id="PTHR23036:SF151">
    <property type="entry name" value="FIBRONECTIN TYPE-III DOMAIN-CONTAINING PROTEIN"/>
    <property type="match status" value="1"/>
</dbReference>
<dbReference type="InterPro" id="IPR003961">
    <property type="entry name" value="FN3_dom"/>
</dbReference>
<evidence type="ECO:0000313" key="16">
    <source>
        <dbReference type="EMBL" id="EEN62913.1"/>
    </source>
</evidence>
<dbReference type="EMBL" id="GG666493">
    <property type="protein sequence ID" value="EEN62913.1"/>
    <property type="molecule type" value="Genomic_DNA"/>
</dbReference>
<evidence type="ECO:0000259" key="15">
    <source>
        <dbReference type="PROSITE" id="PS50853"/>
    </source>
</evidence>
<sequence length="589" mass="64634">MALLITVLGLLVVSTLGCVLPTTPELLTVWATSSKQLRATWNITQCGLPTFTAYICSVQYFSQWDNIARTTEVTVGRPHHGSVSLDDLIPFTLYRLRVKCRKLLDNTWSGYTPYAQARTNATAPESAVTVGTPVSPSINYRTGRRNVTVTWEPLPSIKHNGILLGYLIRVTDLRVPSGGFVLNATVNDTTCTLEKLKLSGYRIDITAYNTEGRSPPATVEVQDIARVPDKPLDLTAEITQDENITLSWQPPAEIGGIEQYSVFWCELETDANCGGNETVLSVPGTHTTTTLIDSWLPFHRYRFNVRALTSAGQGPPSDNTYKYTVEGVPFSPPTNVTVRVVNATVVLVSWQPIPLVNRRGLLTAYNVYYTTDTFQDTKKTTVKVADDSLPAHSLLTDLKPFTRYSVRISASTAMGEGNKTEPAFNMTDQSASSSVAVIAGVTTAVVLVVVLVIIAWGAMSAPKLRQLYRRVSYVPKPQDFITEELPTTNGKSRHSLDQVSLVCDNMAPEIVDNVTEYRTCELGSRGPAGQSDVDTSDVNIKEETCGLGSRDPPSQSEVDTSNVDIKKDCTLESDEVDYLKVVETVTFRK</sequence>
<evidence type="ECO:0000256" key="14">
    <source>
        <dbReference type="SAM" id="SignalP"/>
    </source>
</evidence>
<dbReference type="Gene3D" id="2.60.40.10">
    <property type="entry name" value="Immunoglobulins"/>
    <property type="match status" value="4"/>
</dbReference>
<dbReference type="InterPro" id="IPR036116">
    <property type="entry name" value="FN3_sf"/>
</dbReference>
<dbReference type="GO" id="GO:0004896">
    <property type="term" value="F:cytokine receptor activity"/>
    <property type="evidence" value="ECO:0007669"/>
    <property type="project" value="InterPro"/>
</dbReference>
<dbReference type="InterPro" id="IPR013783">
    <property type="entry name" value="Ig-like_fold"/>
</dbReference>
<dbReference type="AlphaFoldDB" id="C3YA04"/>
<dbReference type="SMART" id="SM00060">
    <property type="entry name" value="FN3"/>
    <property type="match status" value="4"/>
</dbReference>
<dbReference type="PROSITE" id="PS50853">
    <property type="entry name" value="FN3"/>
    <property type="match status" value="4"/>
</dbReference>
<dbReference type="FunFam" id="2.60.40.10:FF:001289">
    <property type="entry name" value="Oncostatin-M-specific receptor subunit beta"/>
    <property type="match status" value="1"/>
</dbReference>
<dbReference type="FunFam" id="2.60.40.10:FF:003367">
    <property type="entry name" value="Uncharacterized protein"/>
    <property type="match status" value="1"/>
</dbReference>
<dbReference type="CDD" id="cd00063">
    <property type="entry name" value="FN3"/>
    <property type="match status" value="4"/>
</dbReference>
<dbReference type="SUPFAM" id="SSF49265">
    <property type="entry name" value="Fibronectin type III"/>
    <property type="match status" value="2"/>
</dbReference>
<keyword evidence="5 13" id="KW-0812">Transmembrane</keyword>
<comment type="subcellular location">
    <subcellularLocation>
        <location evidence="1">Cell membrane</location>
        <topology evidence="1">Single-pass type I membrane protein</topology>
    </subcellularLocation>
</comment>
<gene>
    <name evidence="16" type="ORF">BRAFLDRAFT_91672</name>
</gene>
<feature type="transmembrane region" description="Helical" evidence="13">
    <location>
        <begin position="435"/>
        <end position="459"/>
    </location>
</feature>
<dbReference type="InterPro" id="IPR050379">
    <property type="entry name" value="Type-I_Cytokine_Rcpt"/>
</dbReference>
<evidence type="ECO:0000256" key="5">
    <source>
        <dbReference type="ARBA" id="ARBA00022692"/>
    </source>
</evidence>
<dbReference type="PANTHER" id="PTHR23036">
    <property type="entry name" value="CYTOKINE RECEPTOR"/>
    <property type="match status" value="1"/>
</dbReference>
<feature type="domain" description="Fibronectin type-III" evidence="15">
    <location>
        <begin position="332"/>
        <end position="430"/>
    </location>
</feature>
<feature type="domain" description="Fibronectin type-III" evidence="15">
    <location>
        <begin position="132"/>
        <end position="227"/>
    </location>
</feature>
<evidence type="ECO:0000256" key="9">
    <source>
        <dbReference type="ARBA" id="ARBA00023136"/>
    </source>
</evidence>
<keyword evidence="9 13" id="KW-0472">Membrane</keyword>
<feature type="domain" description="Fibronectin type-III" evidence="15">
    <location>
        <begin position="230"/>
        <end position="327"/>
    </location>
</feature>
<evidence type="ECO:0000256" key="1">
    <source>
        <dbReference type="ARBA" id="ARBA00004251"/>
    </source>
</evidence>
<evidence type="ECO:0000256" key="4">
    <source>
        <dbReference type="ARBA" id="ARBA00022553"/>
    </source>
</evidence>
<evidence type="ECO:0000256" key="8">
    <source>
        <dbReference type="ARBA" id="ARBA00022989"/>
    </source>
</evidence>
<proteinExistence type="inferred from homology"/>
<accession>C3YA04</accession>
<comment type="similarity">
    <text evidence="2">Belongs to the type I cytokine receptor family. Type 2 subfamily.</text>
</comment>
<evidence type="ECO:0000256" key="6">
    <source>
        <dbReference type="ARBA" id="ARBA00022729"/>
    </source>
</evidence>
<evidence type="ECO:0000256" key="7">
    <source>
        <dbReference type="ARBA" id="ARBA00022737"/>
    </source>
</evidence>
<name>C3YA04_BRAFL</name>
<keyword evidence="3" id="KW-1003">Cell membrane</keyword>
<reference evidence="16" key="1">
    <citation type="journal article" date="2008" name="Nature">
        <title>The amphioxus genome and the evolution of the chordate karyotype.</title>
        <authorList>
            <consortium name="US DOE Joint Genome Institute (JGI-PGF)"/>
            <person name="Putnam N.H."/>
            <person name="Butts T."/>
            <person name="Ferrier D.E.K."/>
            <person name="Furlong R.F."/>
            <person name="Hellsten U."/>
            <person name="Kawashima T."/>
            <person name="Robinson-Rechavi M."/>
            <person name="Shoguchi E."/>
            <person name="Terry A."/>
            <person name="Yu J.-K."/>
            <person name="Benito-Gutierrez E.L."/>
            <person name="Dubchak I."/>
            <person name="Garcia-Fernandez J."/>
            <person name="Gibson-Brown J.J."/>
            <person name="Grigoriev I.V."/>
            <person name="Horton A.C."/>
            <person name="de Jong P.J."/>
            <person name="Jurka J."/>
            <person name="Kapitonov V.V."/>
            <person name="Kohara Y."/>
            <person name="Kuroki Y."/>
            <person name="Lindquist E."/>
            <person name="Lucas S."/>
            <person name="Osoegawa K."/>
            <person name="Pennacchio L.A."/>
            <person name="Salamov A.A."/>
            <person name="Satou Y."/>
            <person name="Sauka-Spengler T."/>
            <person name="Schmutz J."/>
            <person name="Shin-I T."/>
            <person name="Toyoda A."/>
            <person name="Bronner-Fraser M."/>
            <person name="Fujiyama A."/>
            <person name="Holland L.Z."/>
            <person name="Holland P.W.H."/>
            <person name="Satoh N."/>
            <person name="Rokhsar D.S."/>
        </authorList>
    </citation>
    <scope>NUCLEOTIDE SEQUENCE [LARGE SCALE GENOMIC DNA]</scope>
    <source>
        <strain evidence="16">S238N-H82</strain>
        <tissue evidence="16">Testes</tissue>
    </source>
</reference>
<keyword evidence="8 13" id="KW-1133">Transmembrane helix</keyword>
<evidence type="ECO:0000256" key="13">
    <source>
        <dbReference type="SAM" id="Phobius"/>
    </source>
</evidence>